<dbReference type="EMBL" id="JAWDID010000101">
    <property type="protein sequence ID" value="MDU0343973.1"/>
    <property type="molecule type" value="Genomic_DNA"/>
</dbReference>
<comment type="caution">
    <text evidence="1">The sequence shown here is derived from an EMBL/GenBank/DDBJ whole genome shotgun (WGS) entry which is preliminary data.</text>
</comment>
<organism evidence="1 2">
    <name type="scientific">Bosea rubneri</name>
    <dbReference type="NCBI Taxonomy" id="3075434"/>
    <lineage>
        <taxon>Bacteria</taxon>
        <taxon>Pseudomonadati</taxon>
        <taxon>Pseudomonadota</taxon>
        <taxon>Alphaproteobacteria</taxon>
        <taxon>Hyphomicrobiales</taxon>
        <taxon>Boseaceae</taxon>
        <taxon>Bosea</taxon>
    </lineage>
</organism>
<reference evidence="1 2" key="1">
    <citation type="submission" date="2023-09" db="EMBL/GenBank/DDBJ databases">
        <title>Whole genome shotgun sequencing (WGS) of Bosea sp. ZW T0_25, isolated from stored onions (Allium cepa).</title>
        <authorList>
            <person name="Stoll D.A."/>
            <person name="Huch M."/>
        </authorList>
    </citation>
    <scope>NUCLEOTIDE SEQUENCE [LARGE SCALE GENOMIC DNA]</scope>
    <source>
        <strain evidence="1 2">ZW T0_25</strain>
    </source>
</reference>
<proteinExistence type="predicted"/>
<sequence length="73" mass="7794">LPVLSPARISVSSALQNGCDDPEILPSRKPLNCLKGADGRHLLSSWKRCRGCTGRSRQESKANFPAMAGTAKS</sequence>
<accession>A0ABU3SGP4</accession>
<feature type="non-terminal residue" evidence="1">
    <location>
        <position position="1"/>
    </location>
</feature>
<evidence type="ECO:0000313" key="1">
    <source>
        <dbReference type="EMBL" id="MDU0343973.1"/>
    </source>
</evidence>
<protein>
    <submittedName>
        <fullName evidence="1">Uncharacterized protein</fullName>
    </submittedName>
</protein>
<name>A0ABU3SGP4_9HYPH</name>
<dbReference type="RefSeq" id="WP_316021665.1">
    <property type="nucleotide sequence ID" value="NZ_JAWDID010000101.1"/>
</dbReference>
<evidence type="ECO:0000313" key="2">
    <source>
        <dbReference type="Proteomes" id="UP001254257"/>
    </source>
</evidence>
<dbReference type="Proteomes" id="UP001254257">
    <property type="component" value="Unassembled WGS sequence"/>
</dbReference>
<keyword evidence="2" id="KW-1185">Reference proteome</keyword>
<gene>
    <name evidence="1" type="ORF">RKE40_29175</name>
</gene>